<protein>
    <recommendedName>
        <fullName evidence="6">Tetraspanin</fullName>
    </recommendedName>
</protein>
<evidence type="ECO:0000256" key="5">
    <source>
        <dbReference type="ARBA" id="ARBA00023136"/>
    </source>
</evidence>
<comment type="similarity">
    <text evidence="2 6">Belongs to the tetraspanin (TM4SF) family.</text>
</comment>
<dbReference type="PANTHER" id="PTHR19282">
    <property type="entry name" value="TETRASPANIN"/>
    <property type="match status" value="1"/>
</dbReference>
<name>A0ABQ9FLC3_TEGGR</name>
<gene>
    <name evidence="7" type="ORF">KUTeg_005336</name>
</gene>
<evidence type="ECO:0000313" key="7">
    <source>
        <dbReference type="EMBL" id="KAJ8317432.1"/>
    </source>
</evidence>
<dbReference type="InterPro" id="IPR018499">
    <property type="entry name" value="Tetraspanin/Peripherin"/>
</dbReference>
<feature type="transmembrane region" description="Helical" evidence="6">
    <location>
        <begin position="92"/>
        <end position="116"/>
    </location>
</feature>
<evidence type="ECO:0000256" key="6">
    <source>
        <dbReference type="RuleBase" id="RU361218"/>
    </source>
</evidence>
<dbReference type="PANTHER" id="PTHR19282:SF544">
    <property type="entry name" value="TETRASPANIN"/>
    <property type="match status" value="1"/>
</dbReference>
<feature type="transmembrane region" description="Helical" evidence="6">
    <location>
        <begin position="236"/>
        <end position="261"/>
    </location>
</feature>
<dbReference type="PROSITE" id="PS00421">
    <property type="entry name" value="TM4_1"/>
    <property type="match status" value="1"/>
</dbReference>
<dbReference type="SUPFAM" id="SSF48652">
    <property type="entry name" value="Tetraspanin"/>
    <property type="match status" value="1"/>
</dbReference>
<sequence>MTGGLVKNIIKIIICIINIPIVIFGAVAVGLGIWIALDNPSFLALTQLDGLAVVDQSFVKSGAYVIIAGGAAIFVFGIIGIVGTLRENACLLGMYVATLTTVIALEVAAIVLGIVYQSIWKEKLDTIIQKNIREEYDGLKNTKDWFTMNFDLVQRELGCCGHNNSDDFKLATKWNETASDGSRYAVPAACCKSNNYTVQGGVSEVEQCMKSPTQDNANLKGCKTALEELFNKYEHVIIGVASAAVACQFLMLILALILLCWKSKSDDVYTFKE</sequence>
<dbReference type="InterPro" id="IPR008952">
    <property type="entry name" value="Tetraspanin_EC2_sf"/>
</dbReference>
<evidence type="ECO:0000313" key="8">
    <source>
        <dbReference type="Proteomes" id="UP001217089"/>
    </source>
</evidence>
<keyword evidence="3 6" id="KW-0812">Transmembrane</keyword>
<evidence type="ECO:0000256" key="1">
    <source>
        <dbReference type="ARBA" id="ARBA00004141"/>
    </source>
</evidence>
<dbReference type="PIRSF" id="PIRSF002419">
    <property type="entry name" value="Tetraspanin"/>
    <property type="match status" value="1"/>
</dbReference>
<dbReference type="Pfam" id="PF00335">
    <property type="entry name" value="Tetraspanin"/>
    <property type="match status" value="1"/>
</dbReference>
<dbReference type="InterPro" id="IPR000301">
    <property type="entry name" value="Tetraspanin_animals"/>
</dbReference>
<evidence type="ECO:0000256" key="2">
    <source>
        <dbReference type="ARBA" id="ARBA00006840"/>
    </source>
</evidence>
<dbReference type="Proteomes" id="UP001217089">
    <property type="component" value="Unassembled WGS sequence"/>
</dbReference>
<evidence type="ECO:0000256" key="4">
    <source>
        <dbReference type="ARBA" id="ARBA00022989"/>
    </source>
</evidence>
<keyword evidence="5 6" id="KW-0472">Membrane</keyword>
<comment type="caution">
    <text evidence="7">The sequence shown here is derived from an EMBL/GenBank/DDBJ whole genome shotgun (WGS) entry which is preliminary data.</text>
</comment>
<keyword evidence="4 6" id="KW-1133">Transmembrane helix</keyword>
<dbReference type="EMBL" id="JARBDR010000246">
    <property type="protein sequence ID" value="KAJ8317432.1"/>
    <property type="molecule type" value="Genomic_DNA"/>
</dbReference>
<dbReference type="Gene3D" id="1.10.1450.10">
    <property type="entry name" value="Tetraspanin"/>
    <property type="match status" value="1"/>
</dbReference>
<organism evidence="7 8">
    <name type="scientific">Tegillarca granosa</name>
    <name type="common">Malaysian cockle</name>
    <name type="synonym">Anadara granosa</name>
    <dbReference type="NCBI Taxonomy" id="220873"/>
    <lineage>
        <taxon>Eukaryota</taxon>
        <taxon>Metazoa</taxon>
        <taxon>Spiralia</taxon>
        <taxon>Lophotrochozoa</taxon>
        <taxon>Mollusca</taxon>
        <taxon>Bivalvia</taxon>
        <taxon>Autobranchia</taxon>
        <taxon>Pteriomorphia</taxon>
        <taxon>Arcoida</taxon>
        <taxon>Arcoidea</taxon>
        <taxon>Arcidae</taxon>
        <taxon>Tegillarca</taxon>
    </lineage>
</organism>
<reference evidence="7 8" key="1">
    <citation type="submission" date="2022-12" db="EMBL/GenBank/DDBJ databases">
        <title>Chromosome-level genome of Tegillarca granosa.</title>
        <authorList>
            <person name="Kim J."/>
        </authorList>
    </citation>
    <scope>NUCLEOTIDE SEQUENCE [LARGE SCALE GENOMIC DNA]</scope>
    <source>
        <strain evidence="7">Teg-2019</strain>
        <tissue evidence="7">Adductor muscle</tissue>
    </source>
</reference>
<accession>A0ABQ9FLC3</accession>
<dbReference type="PRINTS" id="PR00259">
    <property type="entry name" value="TMFOUR"/>
</dbReference>
<feature type="transmembrane region" description="Helical" evidence="6">
    <location>
        <begin position="12"/>
        <end position="37"/>
    </location>
</feature>
<comment type="subcellular location">
    <subcellularLocation>
        <location evidence="1 6">Membrane</location>
        <topology evidence="1 6">Multi-pass membrane protein</topology>
    </subcellularLocation>
</comment>
<proteinExistence type="inferred from homology"/>
<dbReference type="CDD" id="cd03156">
    <property type="entry name" value="uroplakin_I_like_LEL"/>
    <property type="match status" value="1"/>
</dbReference>
<feature type="transmembrane region" description="Helical" evidence="6">
    <location>
        <begin position="63"/>
        <end position="85"/>
    </location>
</feature>
<dbReference type="InterPro" id="IPR018503">
    <property type="entry name" value="Tetraspanin_CS"/>
</dbReference>
<evidence type="ECO:0000256" key="3">
    <source>
        <dbReference type="ARBA" id="ARBA00022692"/>
    </source>
</evidence>
<keyword evidence="8" id="KW-1185">Reference proteome</keyword>